<keyword evidence="2" id="KW-1185">Reference proteome</keyword>
<evidence type="ECO:0000313" key="2">
    <source>
        <dbReference type="Proteomes" id="UP000003973"/>
    </source>
</evidence>
<protein>
    <submittedName>
        <fullName evidence="1">Uncharacterized protein</fullName>
    </submittedName>
</protein>
<dbReference type="EMBL" id="ACDP02000006">
    <property type="protein sequence ID" value="EQM95310.1"/>
    <property type="molecule type" value="Genomic_DNA"/>
</dbReference>
<dbReference type="HOGENOM" id="CLU_2509509_0_0_4"/>
<name>T5LQU2_9BURK</name>
<comment type="caution">
    <text evidence="1">The sequence shown here is derived from an EMBL/GenBank/DDBJ whole genome shotgun (WGS) entry which is preliminary data.</text>
</comment>
<dbReference type="AlphaFoldDB" id="T5LQU2"/>
<accession>T5LQU2</accession>
<reference evidence="1" key="1">
    <citation type="submission" date="2011-10" db="EMBL/GenBank/DDBJ databases">
        <title>The Genome Sequence of Oxalobacter formigenes HOxBLS.</title>
        <authorList>
            <consortium name="The Broad Institute Genome Sequencing Platform"/>
            <person name="Earl A."/>
            <person name="Ward D."/>
            <person name="Feldgarden M."/>
            <person name="Gevers D."/>
            <person name="Allison M.J."/>
            <person name="Humphrey S."/>
            <person name="Young S.K."/>
            <person name="Zeng Q."/>
            <person name="Gargeya S."/>
            <person name="Fitzgerald M."/>
            <person name="Haas B."/>
            <person name="Abouelleil A."/>
            <person name="Alvarado L."/>
            <person name="Arachchi H.M."/>
            <person name="Berlin A."/>
            <person name="Brown A."/>
            <person name="Chapman S.B."/>
            <person name="Chen Z."/>
            <person name="Dunbar C."/>
            <person name="Freedman E."/>
            <person name="Gearin G."/>
            <person name="Goldberg J."/>
            <person name="Griggs A."/>
            <person name="Gujja S."/>
            <person name="Heiman D."/>
            <person name="Howarth C."/>
            <person name="Larson L."/>
            <person name="Lui A."/>
            <person name="MacDonald P.J.P."/>
            <person name="Montmayeur A."/>
            <person name="Murphy C."/>
            <person name="Neiman D."/>
            <person name="Pearson M."/>
            <person name="Priest M."/>
            <person name="Roberts A."/>
            <person name="Saif S."/>
            <person name="Shea T."/>
            <person name="Shenoy N."/>
            <person name="Sisk P."/>
            <person name="Stolte C."/>
            <person name="Sykes S."/>
            <person name="Wortman J."/>
            <person name="Nusbaum C."/>
            <person name="Birren B."/>
        </authorList>
    </citation>
    <scope>NUCLEOTIDE SEQUENCE [LARGE SCALE GENOMIC DNA]</scope>
    <source>
        <strain evidence="1">HOxBLS</strain>
    </source>
</reference>
<sequence length="85" mass="10067">MAYFSCEHLIFVKVFILMCLHHSAQFRTDDFSCLKQRKEAVRICSIGSKVSRFKEKSVSFGILLIFEENWKKLENQEVIFWGSEQ</sequence>
<evidence type="ECO:0000313" key="1">
    <source>
        <dbReference type="EMBL" id="EQM95310.1"/>
    </source>
</evidence>
<organism evidence="1 2">
    <name type="scientific">Oxalobacter paraformigenes</name>
    <dbReference type="NCBI Taxonomy" id="556268"/>
    <lineage>
        <taxon>Bacteria</taxon>
        <taxon>Pseudomonadati</taxon>
        <taxon>Pseudomonadota</taxon>
        <taxon>Betaproteobacteria</taxon>
        <taxon>Burkholderiales</taxon>
        <taxon>Oxalobacteraceae</taxon>
        <taxon>Oxalobacter</taxon>
    </lineage>
</organism>
<gene>
    <name evidence="1" type="ORF">OFAG_02141</name>
</gene>
<proteinExistence type="predicted"/>
<dbReference type="Proteomes" id="UP000003973">
    <property type="component" value="Unassembled WGS sequence"/>
</dbReference>